<feature type="compositionally biased region" description="Polar residues" evidence="1">
    <location>
        <begin position="1"/>
        <end position="10"/>
    </location>
</feature>
<keyword evidence="3" id="KW-1185">Reference proteome</keyword>
<organism evidence="2 3">
    <name type="scientific">Caerostris darwini</name>
    <dbReference type="NCBI Taxonomy" id="1538125"/>
    <lineage>
        <taxon>Eukaryota</taxon>
        <taxon>Metazoa</taxon>
        <taxon>Ecdysozoa</taxon>
        <taxon>Arthropoda</taxon>
        <taxon>Chelicerata</taxon>
        <taxon>Arachnida</taxon>
        <taxon>Araneae</taxon>
        <taxon>Araneomorphae</taxon>
        <taxon>Entelegynae</taxon>
        <taxon>Araneoidea</taxon>
        <taxon>Araneidae</taxon>
        <taxon>Caerostris</taxon>
    </lineage>
</organism>
<evidence type="ECO:0000313" key="2">
    <source>
        <dbReference type="EMBL" id="GIY63061.1"/>
    </source>
</evidence>
<sequence>MQTRGPNQTEAHVPEPSLIRLVKRRPPVTQPHTKPEHRSPPSGRGQEFYQWGPPPIIFFLFLTYRPSYMLLGFSSACSGM</sequence>
<comment type="caution">
    <text evidence="2">The sequence shown here is derived from an EMBL/GenBank/DDBJ whole genome shotgun (WGS) entry which is preliminary data.</text>
</comment>
<evidence type="ECO:0000256" key="1">
    <source>
        <dbReference type="SAM" id="MobiDB-lite"/>
    </source>
</evidence>
<reference evidence="2 3" key="1">
    <citation type="submission" date="2021-06" db="EMBL/GenBank/DDBJ databases">
        <title>Caerostris darwini draft genome.</title>
        <authorList>
            <person name="Kono N."/>
            <person name="Arakawa K."/>
        </authorList>
    </citation>
    <scope>NUCLEOTIDE SEQUENCE [LARGE SCALE GENOMIC DNA]</scope>
</reference>
<dbReference type="EMBL" id="BPLQ01012161">
    <property type="protein sequence ID" value="GIY63061.1"/>
    <property type="molecule type" value="Genomic_DNA"/>
</dbReference>
<gene>
    <name evidence="2" type="ORF">CDAR_563851</name>
</gene>
<proteinExistence type="predicted"/>
<evidence type="ECO:0000313" key="3">
    <source>
        <dbReference type="Proteomes" id="UP001054837"/>
    </source>
</evidence>
<name>A0AAV4UZC7_9ARAC</name>
<accession>A0AAV4UZC7</accession>
<protein>
    <submittedName>
        <fullName evidence="2">Uncharacterized protein</fullName>
    </submittedName>
</protein>
<feature type="region of interest" description="Disordered" evidence="1">
    <location>
        <begin position="1"/>
        <end position="46"/>
    </location>
</feature>
<dbReference type="Proteomes" id="UP001054837">
    <property type="component" value="Unassembled WGS sequence"/>
</dbReference>
<dbReference type="AlphaFoldDB" id="A0AAV4UZC7"/>